<dbReference type="GO" id="GO:0005524">
    <property type="term" value="F:ATP binding"/>
    <property type="evidence" value="ECO:0007669"/>
    <property type="project" value="UniProtKB-KW"/>
</dbReference>
<dbReference type="GO" id="GO:0009435">
    <property type="term" value="P:NAD+ biosynthetic process"/>
    <property type="evidence" value="ECO:0007669"/>
    <property type="project" value="UniProtKB-UniPathway"/>
</dbReference>
<evidence type="ECO:0000256" key="2">
    <source>
        <dbReference type="ARBA" id="ARBA00022642"/>
    </source>
</evidence>
<dbReference type="InterPro" id="IPR014729">
    <property type="entry name" value="Rossmann-like_a/b/a_fold"/>
</dbReference>
<dbReference type="AlphaFoldDB" id="A0A382NZ08"/>
<dbReference type="InterPro" id="IPR005248">
    <property type="entry name" value="NadD/NMNAT"/>
</dbReference>
<dbReference type="PANTHER" id="PTHR39321:SF3">
    <property type="entry name" value="PHOSPHOPANTETHEINE ADENYLYLTRANSFERASE"/>
    <property type="match status" value="1"/>
</dbReference>
<evidence type="ECO:0000256" key="3">
    <source>
        <dbReference type="ARBA" id="ARBA00022679"/>
    </source>
</evidence>
<keyword evidence="5" id="KW-0547">Nucleotide-binding</keyword>
<evidence type="ECO:0000259" key="8">
    <source>
        <dbReference type="Pfam" id="PF01467"/>
    </source>
</evidence>
<dbReference type="GO" id="GO:0070566">
    <property type="term" value="F:adenylyltransferase activity"/>
    <property type="evidence" value="ECO:0007669"/>
    <property type="project" value="UniProtKB-ARBA"/>
</dbReference>
<dbReference type="PANTHER" id="PTHR39321">
    <property type="entry name" value="NICOTINATE-NUCLEOTIDE ADENYLYLTRANSFERASE-RELATED"/>
    <property type="match status" value="1"/>
</dbReference>
<evidence type="ECO:0000256" key="4">
    <source>
        <dbReference type="ARBA" id="ARBA00022695"/>
    </source>
</evidence>
<sequence>MIAQTVCEVENFDKIVFIPALKPPNKNLNNITPVKLRLEMLESAVLDNPRFEISQMEIQRGGTSYSLDTINQFKTEYHLAKDNLFFLIGSDTLAQFDLWKEPKKIVNESSVLVAVRPGFKPSN</sequence>
<evidence type="ECO:0000313" key="9">
    <source>
        <dbReference type="EMBL" id="SVC66296.1"/>
    </source>
</evidence>
<gene>
    <name evidence="9" type="ORF">METZ01_LOCUS319150</name>
</gene>
<comment type="pathway">
    <text evidence="1">Cofactor biosynthesis; NAD(+) biosynthesis.</text>
</comment>
<organism evidence="9">
    <name type="scientific">marine metagenome</name>
    <dbReference type="NCBI Taxonomy" id="408172"/>
    <lineage>
        <taxon>unclassified sequences</taxon>
        <taxon>metagenomes</taxon>
        <taxon>ecological metagenomes</taxon>
    </lineage>
</organism>
<dbReference type="UniPathway" id="UPA00253"/>
<protein>
    <recommendedName>
        <fullName evidence="8">Cytidyltransferase-like domain-containing protein</fullName>
    </recommendedName>
</protein>
<proteinExistence type="predicted"/>
<evidence type="ECO:0000256" key="6">
    <source>
        <dbReference type="ARBA" id="ARBA00022840"/>
    </source>
</evidence>
<keyword evidence="4" id="KW-0548">Nucleotidyltransferase</keyword>
<keyword evidence="3" id="KW-0808">Transferase</keyword>
<feature type="non-terminal residue" evidence="9">
    <location>
        <position position="123"/>
    </location>
</feature>
<dbReference type="InterPro" id="IPR004821">
    <property type="entry name" value="Cyt_trans-like"/>
</dbReference>
<dbReference type="Pfam" id="PF01467">
    <property type="entry name" value="CTP_transf_like"/>
    <property type="match status" value="1"/>
</dbReference>
<feature type="domain" description="Cytidyltransferase-like" evidence="8">
    <location>
        <begin position="12"/>
        <end position="117"/>
    </location>
</feature>
<evidence type="ECO:0000256" key="1">
    <source>
        <dbReference type="ARBA" id="ARBA00004790"/>
    </source>
</evidence>
<accession>A0A382NZ08</accession>
<dbReference type="CDD" id="cd02165">
    <property type="entry name" value="NMNAT"/>
    <property type="match status" value="1"/>
</dbReference>
<dbReference type="Gene3D" id="3.40.50.620">
    <property type="entry name" value="HUPs"/>
    <property type="match status" value="1"/>
</dbReference>
<reference evidence="9" key="1">
    <citation type="submission" date="2018-05" db="EMBL/GenBank/DDBJ databases">
        <authorList>
            <person name="Lanie J.A."/>
            <person name="Ng W.-L."/>
            <person name="Kazmierczak K.M."/>
            <person name="Andrzejewski T.M."/>
            <person name="Davidsen T.M."/>
            <person name="Wayne K.J."/>
            <person name="Tettelin H."/>
            <person name="Glass J.I."/>
            <person name="Rusch D."/>
            <person name="Podicherti R."/>
            <person name="Tsui H.-C.T."/>
            <person name="Winkler M.E."/>
        </authorList>
    </citation>
    <scope>NUCLEOTIDE SEQUENCE</scope>
</reference>
<keyword evidence="6" id="KW-0067">ATP-binding</keyword>
<name>A0A382NZ08_9ZZZZ</name>
<evidence type="ECO:0000256" key="5">
    <source>
        <dbReference type="ARBA" id="ARBA00022741"/>
    </source>
</evidence>
<keyword evidence="7" id="KW-0520">NAD</keyword>
<dbReference type="EMBL" id="UINC01103710">
    <property type="protein sequence ID" value="SVC66296.1"/>
    <property type="molecule type" value="Genomic_DNA"/>
</dbReference>
<dbReference type="SUPFAM" id="SSF52374">
    <property type="entry name" value="Nucleotidylyl transferase"/>
    <property type="match status" value="1"/>
</dbReference>
<keyword evidence="2" id="KW-0662">Pyridine nucleotide biosynthesis</keyword>
<evidence type="ECO:0000256" key="7">
    <source>
        <dbReference type="ARBA" id="ARBA00023027"/>
    </source>
</evidence>